<dbReference type="AlphaFoldDB" id="A0A0C2MXT2"/>
<sequence length="282" mass="33274">MYQYEHFHEILINKRFFSFDNTNDNANHNQLLRKFLAAYHDDVLWVIREYTEDAYSAKNIAILKCAFDRSLDDLLYKPVIVDCCDEATSYVVRSTKEKDIEVKKELYENQRHNECVKFSANAAKFYIEAAKVAELDLKEHDRAYIRYLNAAECYRKMSSGQAYECYQRAINLSVKCGHIYEMEYGDLVKSNEFYDKAELYYRIDYGRCRHCIEHSCQFTSDYVRTFVNDISISLIENPKENHHKFKDVVIQTIEYIEKKCKEGTNAAMIQDSLPIAGMFKLI</sequence>
<reference evidence="1 2" key="1">
    <citation type="journal article" date="2014" name="Genome Biol. Evol.">
        <title>The genome of the myxosporean Thelohanellus kitauei shows adaptations to nutrient acquisition within its fish host.</title>
        <authorList>
            <person name="Yang Y."/>
            <person name="Xiong J."/>
            <person name="Zhou Z."/>
            <person name="Huo F."/>
            <person name="Miao W."/>
            <person name="Ran C."/>
            <person name="Liu Y."/>
            <person name="Zhang J."/>
            <person name="Feng J."/>
            <person name="Wang M."/>
            <person name="Wang M."/>
            <person name="Wang L."/>
            <person name="Yao B."/>
        </authorList>
    </citation>
    <scope>NUCLEOTIDE SEQUENCE [LARGE SCALE GENOMIC DNA]</scope>
    <source>
        <strain evidence="1">Wuqing</strain>
    </source>
</reference>
<dbReference type="InterPro" id="IPR011990">
    <property type="entry name" value="TPR-like_helical_dom_sf"/>
</dbReference>
<proteinExistence type="predicted"/>
<dbReference type="Pfam" id="PF14938">
    <property type="entry name" value="SNAP"/>
    <property type="match status" value="1"/>
</dbReference>
<organism evidence="1 2">
    <name type="scientific">Thelohanellus kitauei</name>
    <name type="common">Myxosporean</name>
    <dbReference type="NCBI Taxonomy" id="669202"/>
    <lineage>
        <taxon>Eukaryota</taxon>
        <taxon>Metazoa</taxon>
        <taxon>Cnidaria</taxon>
        <taxon>Myxozoa</taxon>
        <taxon>Myxosporea</taxon>
        <taxon>Bivalvulida</taxon>
        <taxon>Platysporina</taxon>
        <taxon>Myxobolidae</taxon>
        <taxon>Thelohanellus</taxon>
    </lineage>
</organism>
<protein>
    <recommendedName>
        <fullName evidence="3">Alpha-soluble NSF attachment protein</fullName>
    </recommendedName>
</protein>
<comment type="caution">
    <text evidence="1">The sequence shown here is derived from an EMBL/GenBank/DDBJ whole genome shotgun (WGS) entry which is preliminary data.</text>
</comment>
<evidence type="ECO:0000313" key="2">
    <source>
        <dbReference type="Proteomes" id="UP000031668"/>
    </source>
</evidence>
<dbReference type="Gene3D" id="1.25.40.10">
    <property type="entry name" value="Tetratricopeptide repeat domain"/>
    <property type="match status" value="1"/>
</dbReference>
<dbReference type="OrthoDB" id="9984275at2759"/>
<dbReference type="Proteomes" id="UP000031668">
    <property type="component" value="Unassembled WGS sequence"/>
</dbReference>
<keyword evidence="2" id="KW-1185">Reference proteome</keyword>
<evidence type="ECO:0000313" key="1">
    <source>
        <dbReference type="EMBL" id="KII66442.1"/>
    </source>
</evidence>
<gene>
    <name evidence="1" type="ORF">RF11_02087</name>
</gene>
<evidence type="ECO:0008006" key="3">
    <source>
        <dbReference type="Google" id="ProtNLM"/>
    </source>
</evidence>
<dbReference type="EMBL" id="JWZT01003532">
    <property type="protein sequence ID" value="KII66442.1"/>
    <property type="molecule type" value="Genomic_DNA"/>
</dbReference>
<accession>A0A0C2MXT2</accession>
<dbReference type="SUPFAM" id="SSF48452">
    <property type="entry name" value="TPR-like"/>
    <property type="match status" value="1"/>
</dbReference>
<name>A0A0C2MXT2_THEKT</name>